<feature type="compositionally biased region" description="Low complexity" evidence="1">
    <location>
        <begin position="85"/>
        <end position="95"/>
    </location>
</feature>
<name>A0A853ELL1_9ACTO</name>
<accession>A0A853ELL1</accession>
<dbReference type="AlphaFoldDB" id="A0A853ELL1"/>
<feature type="region of interest" description="Disordered" evidence="1">
    <location>
        <begin position="71"/>
        <end position="95"/>
    </location>
</feature>
<organism evidence="2 3">
    <name type="scientific">Actinomyces bowdenii</name>
    <dbReference type="NCBI Taxonomy" id="131109"/>
    <lineage>
        <taxon>Bacteria</taxon>
        <taxon>Bacillati</taxon>
        <taxon>Actinomycetota</taxon>
        <taxon>Actinomycetes</taxon>
        <taxon>Actinomycetales</taxon>
        <taxon>Actinomycetaceae</taxon>
        <taxon>Actinomyces</taxon>
    </lineage>
</organism>
<evidence type="ECO:0000256" key="1">
    <source>
        <dbReference type="SAM" id="MobiDB-lite"/>
    </source>
</evidence>
<comment type="caution">
    <text evidence="2">The sequence shown here is derived from an EMBL/GenBank/DDBJ whole genome shotgun (WGS) entry which is preliminary data.</text>
</comment>
<dbReference type="RefSeq" id="WP_179900272.1">
    <property type="nucleotide sequence ID" value="NZ_JACBXV010000052.1"/>
</dbReference>
<dbReference type="InterPro" id="IPR018561">
    <property type="entry name" value="AosR"/>
</dbReference>
<dbReference type="EMBL" id="JACBXV010000052">
    <property type="protein sequence ID" value="NYS68961.1"/>
    <property type="molecule type" value="Genomic_DNA"/>
</dbReference>
<evidence type="ECO:0000313" key="3">
    <source>
        <dbReference type="Proteomes" id="UP000572528"/>
    </source>
</evidence>
<protein>
    <submittedName>
        <fullName evidence="2">DUF2017 family protein</fullName>
    </submittedName>
</protein>
<evidence type="ECO:0000313" key="2">
    <source>
        <dbReference type="EMBL" id="NYS68961.1"/>
    </source>
</evidence>
<dbReference type="Proteomes" id="UP000572528">
    <property type="component" value="Unassembled WGS sequence"/>
</dbReference>
<reference evidence="2 3" key="1">
    <citation type="submission" date="2020-07" db="EMBL/GenBank/DDBJ databases">
        <title>MOT database genomes.</title>
        <authorList>
            <person name="Joseph S."/>
            <person name="Aduse-Opoku J."/>
            <person name="Hashim A."/>
            <person name="Wade W."/>
            <person name="Curtis M."/>
        </authorList>
    </citation>
    <scope>NUCLEOTIDE SEQUENCE [LARGE SCALE GENOMIC DNA]</scope>
    <source>
        <strain evidence="2 3">WMus004</strain>
    </source>
</reference>
<feature type="region of interest" description="Disordered" evidence="1">
    <location>
        <begin position="125"/>
        <end position="145"/>
    </location>
</feature>
<gene>
    <name evidence="2" type="ORF">HZZ05_05430</name>
</gene>
<proteinExistence type="predicted"/>
<sequence length="262" mass="27236">MRAFTPTPQGPVCAMEDWERELLAGLAMQVAAVLESGAPLGGGQGHAGPGRPGESGRDREILEALDFPAPAWPQAGDAVGRSPIGGAADGVDGTADAMTARDPLEQAPEELRPLLRVLLPEASRDPATAREVGSLTREPLRQDKHGRLEAMAAELARPSGPAGAVLVRRGQEGAWLGAINDIRLVLAQRLSIETAQDAERVHRVALEEDGGPASEAGGGAGPGGMDDPAHAQWLRATALIYDLVTWWQESLVAAVLGDSGPA</sequence>
<dbReference type="Pfam" id="PF09438">
    <property type="entry name" value="DUF2017"/>
    <property type="match status" value="1"/>
</dbReference>